<dbReference type="GO" id="GO:0032153">
    <property type="term" value="C:cell division site"/>
    <property type="evidence" value="ECO:0007669"/>
    <property type="project" value="UniProtKB-UniRule"/>
</dbReference>
<dbReference type="GO" id="GO:0043093">
    <property type="term" value="P:FtsZ-dependent cytokinesis"/>
    <property type="evidence" value="ECO:0007669"/>
    <property type="project" value="UniProtKB-UniRule"/>
</dbReference>
<keyword evidence="3 5" id="KW-0472">Membrane</keyword>
<evidence type="ECO:0000313" key="8">
    <source>
        <dbReference type="EMBL" id="MBO8443285.1"/>
    </source>
</evidence>
<dbReference type="CDD" id="cd24048">
    <property type="entry name" value="ASKHA_NBD_FtsA"/>
    <property type="match status" value="1"/>
</dbReference>
<keyword evidence="4 5" id="KW-0131">Cell cycle</keyword>
<feature type="domain" description="SHS2" evidence="7">
    <location>
        <begin position="7"/>
        <end position="195"/>
    </location>
</feature>
<dbReference type="PANTHER" id="PTHR32432">
    <property type="entry name" value="CELL DIVISION PROTEIN FTSA-RELATED"/>
    <property type="match status" value="1"/>
</dbReference>
<reference evidence="8" key="1">
    <citation type="submission" date="2020-10" db="EMBL/GenBank/DDBJ databases">
        <authorList>
            <person name="Gilroy R."/>
        </authorList>
    </citation>
    <scope>NUCLEOTIDE SEQUENCE</scope>
    <source>
        <strain evidence="8">11167</strain>
    </source>
</reference>
<gene>
    <name evidence="5 8" type="primary">ftsA</name>
    <name evidence="8" type="ORF">IAC42_05945</name>
</gene>
<evidence type="ECO:0000259" key="7">
    <source>
        <dbReference type="SMART" id="SM00842"/>
    </source>
</evidence>
<dbReference type="GO" id="GO:0009898">
    <property type="term" value="C:cytoplasmic side of plasma membrane"/>
    <property type="evidence" value="ECO:0007669"/>
    <property type="project" value="UniProtKB-UniRule"/>
</dbReference>
<keyword evidence="1 5" id="KW-1003">Cell membrane</keyword>
<dbReference type="InterPro" id="IPR050696">
    <property type="entry name" value="FtsA/MreB"/>
</dbReference>
<accession>A0A9D9EB87</accession>
<dbReference type="HAMAP" id="MF_02033">
    <property type="entry name" value="FtsA"/>
    <property type="match status" value="1"/>
</dbReference>
<dbReference type="NCBIfam" id="TIGR01174">
    <property type="entry name" value="ftsA"/>
    <property type="match status" value="1"/>
</dbReference>
<comment type="subcellular location">
    <subcellularLocation>
        <location evidence="5">Cell membrane</location>
        <topology evidence="5">Peripheral membrane protein</topology>
        <orientation evidence="5">Cytoplasmic side</orientation>
    </subcellularLocation>
    <text evidence="5">Localizes to the Z ring in an FtsZ-dependent manner. Targeted to the membrane through a conserved C-terminal amphipathic helix.</text>
</comment>
<dbReference type="AlphaFoldDB" id="A0A9D9EB87"/>
<evidence type="ECO:0000256" key="3">
    <source>
        <dbReference type="ARBA" id="ARBA00023136"/>
    </source>
</evidence>
<dbReference type="Pfam" id="PF14450">
    <property type="entry name" value="FtsA"/>
    <property type="match status" value="1"/>
</dbReference>
<comment type="similarity">
    <text evidence="5 6">Belongs to the FtsA/MreB family.</text>
</comment>
<dbReference type="PIRSF" id="PIRSF003101">
    <property type="entry name" value="FtsA"/>
    <property type="match status" value="1"/>
</dbReference>
<evidence type="ECO:0000256" key="2">
    <source>
        <dbReference type="ARBA" id="ARBA00022618"/>
    </source>
</evidence>
<dbReference type="EMBL" id="JADIMU010000039">
    <property type="protein sequence ID" value="MBO8443285.1"/>
    <property type="molecule type" value="Genomic_DNA"/>
</dbReference>
<evidence type="ECO:0000256" key="5">
    <source>
        <dbReference type="HAMAP-Rule" id="MF_02033"/>
    </source>
</evidence>
<dbReference type="Gene3D" id="3.30.420.40">
    <property type="match status" value="2"/>
</dbReference>
<dbReference type="InterPro" id="IPR003494">
    <property type="entry name" value="SHS2_FtsA"/>
</dbReference>
<reference evidence="8" key="2">
    <citation type="journal article" date="2021" name="PeerJ">
        <title>Extensive microbial diversity within the chicken gut microbiome revealed by metagenomics and culture.</title>
        <authorList>
            <person name="Gilroy R."/>
            <person name="Ravi A."/>
            <person name="Getino M."/>
            <person name="Pursley I."/>
            <person name="Horton D.L."/>
            <person name="Alikhan N.F."/>
            <person name="Baker D."/>
            <person name="Gharbi K."/>
            <person name="Hall N."/>
            <person name="Watson M."/>
            <person name="Adriaenssens E.M."/>
            <person name="Foster-Nyarko E."/>
            <person name="Jarju S."/>
            <person name="Secka A."/>
            <person name="Antonio M."/>
            <person name="Oren A."/>
            <person name="Chaudhuri R.R."/>
            <person name="La Ragione R."/>
            <person name="Hildebrand F."/>
            <person name="Pallen M.J."/>
        </authorList>
    </citation>
    <scope>NUCLEOTIDE SEQUENCE</scope>
    <source>
        <strain evidence="8">11167</strain>
    </source>
</reference>
<dbReference type="PANTHER" id="PTHR32432:SF4">
    <property type="entry name" value="CELL DIVISION PROTEIN FTSA"/>
    <property type="match status" value="1"/>
</dbReference>
<dbReference type="InterPro" id="IPR043129">
    <property type="entry name" value="ATPase_NBD"/>
</dbReference>
<proteinExistence type="inferred from homology"/>
<evidence type="ECO:0000256" key="4">
    <source>
        <dbReference type="ARBA" id="ARBA00023306"/>
    </source>
</evidence>
<organism evidence="8 9">
    <name type="scientific">Candidatus Aphodenecus pullistercoris</name>
    <dbReference type="NCBI Taxonomy" id="2840669"/>
    <lineage>
        <taxon>Bacteria</taxon>
        <taxon>Pseudomonadati</taxon>
        <taxon>Spirochaetota</taxon>
        <taxon>Spirochaetia</taxon>
        <taxon>Spirochaetales</taxon>
        <taxon>Candidatus Aphodenecus</taxon>
    </lineage>
</organism>
<comment type="function">
    <text evidence="5 6">Cell division protein that is involved in the assembly of the Z ring. May serve as a membrane anchor for the Z ring.</text>
</comment>
<dbReference type="Proteomes" id="UP000823633">
    <property type="component" value="Unassembled WGS sequence"/>
</dbReference>
<evidence type="ECO:0000256" key="6">
    <source>
        <dbReference type="PIRNR" id="PIRNR003101"/>
    </source>
</evidence>
<dbReference type="InterPro" id="IPR020823">
    <property type="entry name" value="Cell_div_FtsA"/>
</dbReference>
<evidence type="ECO:0000313" key="9">
    <source>
        <dbReference type="Proteomes" id="UP000823633"/>
    </source>
</evidence>
<dbReference type="Pfam" id="PF02491">
    <property type="entry name" value="SHS2_FTSA"/>
    <property type="match status" value="1"/>
</dbReference>
<name>A0A9D9EB87_9SPIR</name>
<protein>
    <recommendedName>
        <fullName evidence="5 6">Cell division protein FtsA</fullName>
    </recommendedName>
</protein>
<dbReference type="SMART" id="SM00842">
    <property type="entry name" value="FtsA"/>
    <property type="match status" value="1"/>
</dbReference>
<sequence length="411" mass="44500">MASDRIMMGLDIGSSWTRAVIGSVNREGSLMVDALCEKQTEGVRSGSIVNIEQTLRTINSVISDAELQAGCEIHSAILGVGGDHIQGIQSTGVVGINSKEQEIRRDDIYRSLDVARARELPQDREFLHTLVQDFQVDSRTGIKDPIDMLGHRLESRVLLVTGSSSICQNQRKCVQKAGLQVQRLMLQTVADCEVVLSLEEKEMGTILINIGYGTTNMIAYSQGSPIYTGGVAFGGDSITQDLAYILNKPKQVAEQIKCESGSCFVPSVNPNDMVLIPQVGGMPSIRMPRRSLCEIIEPRMAEIFTLLAMELEKVEHQGSFGGGVVLVGGGSLLSGVTELASEIFKLPARIGFPEALPGLDRSYINPKYTTVLGLLKSEAKKLATQSASSQRGERERGGLGGRLKGLFTKLF</sequence>
<comment type="caution">
    <text evidence="8">The sequence shown here is derived from an EMBL/GenBank/DDBJ whole genome shotgun (WGS) entry which is preliminary data.</text>
</comment>
<evidence type="ECO:0000256" key="1">
    <source>
        <dbReference type="ARBA" id="ARBA00022475"/>
    </source>
</evidence>
<keyword evidence="2 5" id="KW-0132">Cell division</keyword>
<dbReference type="SUPFAM" id="SSF53067">
    <property type="entry name" value="Actin-like ATPase domain"/>
    <property type="match status" value="2"/>
</dbReference>
<comment type="subunit">
    <text evidence="5">Self-interacts. Interacts with FtsZ.</text>
</comment>